<dbReference type="Proteomes" id="UP000032135">
    <property type="component" value="Segment"/>
</dbReference>
<dbReference type="RefSeq" id="YP_009188289.1">
    <property type="nucleotide sequence ID" value="NC_028663.1"/>
</dbReference>
<keyword evidence="3" id="KW-1185">Reference proteome</keyword>
<reference evidence="2 3" key="1">
    <citation type="submission" date="2014-11" db="EMBL/GenBank/DDBJ databases">
        <authorList>
            <person name="Fedida A."/>
            <person name="Lindell D."/>
        </authorList>
    </citation>
    <scope>NUCLEOTIDE SEQUENCE [LARGE SCALE GENOMIC DNA]</scope>
</reference>
<evidence type="ECO:0008006" key="4">
    <source>
        <dbReference type="Google" id="ProtNLM"/>
    </source>
</evidence>
<feature type="transmembrane region" description="Helical" evidence="1">
    <location>
        <begin position="22"/>
        <end position="42"/>
    </location>
</feature>
<dbReference type="KEGG" id="vg:26516779"/>
<proteinExistence type="predicted"/>
<protein>
    <recommendedName>
        <fullName evidence="4">High light inducible protein</fullName>
    </recommendedName>
</protein>
<accession>A0A0C5AMY4</accession>
<keyword evidence="1" id="KW-0472">Membrane</keyword>
<dbReference type="GeneID" id="26516779"/>
<dbReference type="OrthoDB" id="28156at10239"/>
<evidence type="ECO:0000256" key="1">
    <source>
        <dbReference type="SAM" id="Phobius"/>
    </source>
</evidence>
<organism evidence="2 3">
    <name type="scientific">Cyanophage P-TIM40</name>
    <dbReference type="NCBI Taxonomy" id="1589733"/>
    <lineage>
        <taxon>Viruses</taxon>
        <taxon>Duplodnaviria</taxon>
        <taxon>Heunggongvirae</taxon>
        <taxon>Uroviricota</taxon>
        <taxon>Caudoviricetes</taxon>
        <taxon>Pantevenvirales</taxon>
        <taxon>Kyanoviridae</taxon>
        <taxon>Libanvirus</taxon>
        <taxon>Libanvirus ptim40</taxon>
    </lineage>
</organism>
<keyword evidence="1" id="KW-1133">Transmembrane helix</keyword>
<dbReference type="EMBL" id="KP211958">
    <property type="protein sequence ID" value="AJK27625.1"/>
    <property type="molecule type" value="Genomic_DNA"/>
</dbReference>
<gene>
    <name evidence="2" type="ORF">PTIM40_216</name>
</gene>
<sequence length="45" mass="4865">MTNKVAAIEPQKKVAETWNGRLAMLGLIAAATSDILTGHMFFGIF</sequence>
<evidence type="ECO:0000313" key="2">
    <source>
        <dbReference type="EMBL" id="AJK27625.1"/>
    </source>
</evidence>
<name>A0A0C5AMY4_9CAUD</name>
<keyword evidence="1" id="KW-0812">Transmembrane</keyword>
<dbReference type="Gene3D" id="1.10.3460.10">
    <property type="entry name" value="Chlorophyll a/b binding protein domain"/>
    <property type="match status" value="1"/>
</dbReference>
<dbReference type="SUPFAM" id="SSF103511">
    <property type="entry name" value="Chlorophyll a-b binding protein"/>
    <property type="match status" value="1"/>
</dbReference>
<evidence type="ECO:0000313" key="3">
    <source>
        <dbReference type="Proteomes" id="UP000032135"/>
    </source>
</evidence>